<keyword evidence="3 4" id="KW-0413">Isomerase</keyword>
<comment type="caution">
    <text evidence="4">Lacks conserved residue(s) required for the propagation of feature annotation.</text>
</comment>
<accession>A0A8D5UDN2</accession>
<dbReference type="AlphaFoldDB" id="A0A8D5UDN2"/>
<comment type="similarity">
    <text evidence="1 4 7">Belongs to the tRNA pseudouridine synthase TruA family.</text>
</comment>
<evidence type="ECO:0000313" key="9">
    <source>
        <dbReference type="EMBL" id="BCU80424.1"/>
    </source>
</evidence>
<dbReference type="InterPro" id="IPR020103">
    <property type="entry name" value="PsdUridine_synth_cat_dom_sf"/>
</dbReference>
<reference evidence="9" key="1">
    <citation type="journal article" date="2013" name="Int. J. Syst. Evol. Microbiol.">
        <title>Polycladomyces abyssicola gen. nov., sp. nov., a thermophilic filamentous bacterium isolated from hemipelagic sediment.</title>
        <authorList>
            <person name="Tsubouchi T."/>
            <person name="Shimane Y."/>
            <person name="Mori K."/>
            <person name="Usui K."/>
            <person name="Hiraki T."/>
            <person name="Tame A."/>
            <person name="Uematsu K."/>
            <person name="Maruyama T."/>
            <person name="Hatada Y."/>
        </authorList>
    </citation>
    <scope>NUCLEOTIDE SEQUENCE</scope>
    <source>
        <strain evidence="9">JIR-001</strain>
    </source>
</reference>
<feature type="domain" description="Pseudouridine synthase I TruA alpha/beta" evidence="8">
    <location>
        <begin position="8"/>
        <end position="101"/>
    </location>
</feature>
<name>A0A8D5UDN2_9BACL</name>
<dbReference type="PIRSF" id="PIRSF001430">
    <property type="entry name" value="tRNA_psdUrid_synth"/>
    <property type="match status" value="1"/>
</dbReference>
<protein>
    <recommendedName>
        <fullName evidence="4">tRNA pseudouridine synthase A</fullName>
        <ecNumber evidence="4">5.4.99.12</ecNumber>
    </recommendedName>
    <alternativeName>
        <fullName evidence="4">tRNA pseudouridine(38-40) synthase</fullName>
    </alternativeName>
    <alternativeName>
        <fullName evidence="4">tRNA pseudouridylate synthase I</fullName>
    </alternativeName>
    <alternativeName>
        <fullName evidence="4">tRNA-uridine isomerase I</fullName>
    </alternativeName>
</protein>
<dbReference type="PANTHER" id="PTHR11142">
    <property type="entry name" value="PSEUDOURIDYLATE SYNTHASE"/>
    <property type="match status" value="1"/>
</dbReference>
<feature type="active site" description="Nucleophile" evidence="4 5">
    <location>
        <position position="52"/>
    </location>
</feature>
<dbReference type="FunFam" id="3.30.70.580:FF:000001">
    <property type="entry name" value="tRNA pseudouridine synthase A"/>
    <property type="match status" value="1"/>
</dbReference>
<dbReference type="NCBIfam" id="TIGR00071">
    <property type="entry name" value="hisT_truA"/>
    <property type="match status" value="1"/>
</dbReference>
<dbReference type="RefSeq" id="WP_212773807.1">
    <property type="nucleotide sequence ID" value="NZ_AP024601.1"/>
</dbReference>
<proteinExistence type="inferred from homology"/>
<evidence type="ECO:0000256" key="6">
    <source>
        <dbReference type="PIRSR" id="PIRSR001430-2"/>
    </source>
</evidence>
<dbReference type="InterPro" id="IPR020094">
    <property type="entry name" value="TruA/RsuA/RluB/E/F_N"/>
</dbReference>
<evidence type="ECO:0000313" key="10">
    <source>
        <dbReference type="Proteomes" id="UP000677436"/>
    </source>
</evidence>
<dbReference type="InterPro" id="IPR020097">
    <property type="entry name" value="PsdUridine_synth_TruA_a/b_dom"/>
</dbReference>
<evidence type="ECO:0000259" key="8">
    <source>
        <dbReference type="Pfam" id="PF01416"/>
    </source>
</evidence>
<dbReference type="PANTHER" id="PTHR11142:SF0">
    <property type="entry name" value="TRNA PSEUDOURIDINE SYNTHASE-LIKE 1"/>
    <property type="match status" value="1"/>
</dbReference>
<dbReference type="EMBL" id="AP024601">
    <property type="protein sequence ID" value="BCU80424.1"/>
    <property type="molecule type" value="Genomic_DNA"/>
</dbReference>
<keyword evidence="2 4" id="KW-0819">tRNA processing</keyword>
<evidence type="ECO:0000256" key="7">
    <source>
        <dbReference type="RuleBase" id="RU003792"/>
    </source>
</evidence>
<dbReference type="EC" id="5.4.99.12" evidence="4"/>
<gene>
    <name evidence="4 9" type="primary">truA</name>
    <name evidence="9" type="ORF">JIR001_02070</name>
</gene>
<sequence length="251" mass="28125">MRKIKLTVAYDGTDFHGFQRQPGKRTVQGTLEAAISRLNGTETHVTGAGRTDAGVHAWAQVCHFETGNPMPVEKWVTVLNQTLPRDLVIRMAEEVAPSFHARKDACWKTYRYVIDRSPVPDVFTRRYATHLPVSLDVRRMQRAAEQLVGTHDFTSFSSAKSSVEDRVRTIYRCEIREQGDKLRIEVTGNGFLYNMVRIIVGTLVEVGTGKRAPESISRSLAAKDRSAAGKTMPPEGLTMVEVGYEPWEGMD</sequence>
<comment type="subunit">
    <text evidence="4">Homodimer.</text>
</comment>
<dbReference type="GO" id="GO:0160147">
    <property type="term" value="F:tRNA pseudouridine(38-40) synthase activity"/>
    <property type="evidence" value="ECO:0007669"/>
    <property type="project" value="UniProtKB-EC"/>
</dbReference>
<keyword evidence="10" id="KW-1185">Reference proteome</keyword>
<dbReference type="SUPFAM" id="SSF55120">
    <property type="entry name" value="Pseudouridine synthase"/>
    <property type="match status" value="1"/>
</dbReference>
<dbReference type="HAMAP" id="MF_00171">
    <property type="entry name" value="TruA"/>
    <property type="match status" value="1"/>
</dbReference>
<evidence type="ECO:0000256" key="5">
    <source>
        <dbReference type="PIRSR" id="PIRSR001430-1"/>
    </source>
</evidence>
<dbReference type="GO" id="GO:0031119">
    <property type="term" value="P:tRNA pseudouridine synthesis"/>
    <property type="evidence" value="ECO:0007669"/>
    <property type="project" value="UniProtKB-UniRule"/>
</dbReference>
<dbReference type="Proteomes" id="UP000677436">
    <property type="component" value="Chromosome"/>
</dbReference>
<dbReference type="CDD" id="cd02570">
    <property type="entry name" value="PseudoU_synth_EcTruA"/>
    <property type="match status" value="1"/>
</dbReference>
<dbReference type="Pfam" id="PF01416">
    <property type="entry name" value="PseudoU_synth_1"/>
    <property type="match status" value="2"/>
</dbReference>
<evidence type="ECO:0000256" key="4">
    <source>
        <dbReference type="HAMAP-Rule" id="MF_00171"/>
    </source>
</evidence>
<feature type="domain" description="Pseudouridine synthase I TruA alpha/beta" evidence="8">
    <location>
        <begin position="143"/>
        <end position="245"/>
    </location>
</feature>
<dbReference type="InterPro" id="IPR020095">
    <property type="entry name" value="PsdUridine_synth_TruA_C"/>
</dbReference>
<evidence type="ECO:0000256" key="2">
    <source>
        <dbReference type="ARBA" id="ARBA00022694"/>
    </source>
</evidence>
<dbReference type="Gene3D" id="3.30.70.580">
    <property type="entry name" value="Pseudouridine synthase I, catalytic domain, N-terminal subdomain"/>
    <property type="match status" value="1"/>
</dbReference>
<dbReference type="Gene3D" id="3.30.70.660">
    <property type="entry name" value="Pseudouridine synthase I, catalytic domain, C-terminal subdomain"/>
    <property type="match status" value="1"/>
</dbReference>
<dbReference type="KEGG" id="pabs:JIR001_02070"/>
<evidence type="ECO:0000256" key="1">
    <source>
        <dbReference type="ARBA" id="ARBA00009375"/>
    </source>
</evidence>
<feature type="binding site" evidence="4 6">
    <location>
        <position position="110"/>
    </location>
    <ligand>
        <name>substrate</name>
    </ligand>
</feature>
<dbReference type="GO" id="GO:0003723">
    <property type="term" value="F:RNA binding"/>
    <property type="evidence" value="ECO:0007669"/>
    <property type="project" value="InterPro"/>
</dbReference>
<reference evidence="9" key="2">
    <citation type="journal article" date="2021" name="Microbiol. Resour. Announc.">
        <title>Complete Genome Sequence of Polycladomyces abyssicola JIR-001T, Isolated from Hemipelagic Sediment in Deep Seawater.</title>
        <authorList>
            <person name="Tsubouchi T."/>
            <person name="Kaneko Y."/>
        </authorList>
    </citation>
    <scope>NUCLEOTIDE SEQUENCE</scope>
    <source>
        <strain evidence="9">JIR-001</strain>
    </source>
</reference>
<comment type="catalytic activity">
    <reaction evidence="4 7">
        <text>uridine(38/39/40) in tRNA = pseudouridine(38/39/40) in tRNA</text>
        <dbReference type="Rhea" id="RHEA:22376"/>
        <dbReference type="Rhea" id="RHEA-COMP:10085"/>
        <dbReference type="Rhea" id="RHEA-COMP:10087"/>
        <dbReference type="ChEBI" id="CHEBI:65314"/>
        <dbReference type="ChEBI" id="CHEBI:65315"/>
        <dbReference type="EC" id="5.4.99.12"/>
    </reaction>
</comment>
<dbReference type="InterPro" id="IPR001406">
    <property type="entry name" value="PsdUridine_synth_TruA"/>
</dbReference>
<comment type="function">
    <text evidence="4">Formation of pseudouridine at positions 38, 39 and 40 in the anticodon stem and loop of transfer RNAs.</text>
</comment>
<organism evidence="9 10">
    <name type="scientific">Polycladomyces abyssicola</name>
    <dbReference type="NCBI Taxonomy" id="1125966"/>
    <lineage>
        <taxon>Bacteria</taxon>
        <taxon>Bacillati</taxon>
        <taxon>Bacillota</taxon>
        <taxon>Bacilli</taxon>
        <taxon>Bacillales</taxon>
        <taxon>Thermoactinomycetaceae</taxon>
        <taxon>Polycladomyces</taxon>
    </lineage>
</organism>
<evidence type="ECO:0000256" key="3">
    <source>
        <dbReference type="ARBA" id="ARBA00023235"/>
    </source>
</evidence>